<evidence type="ECO:0000313" key="7">
    <source>
        <dbReference type="Proteomes" id="UP000607653"/>
    </source>
</evidence>
<evidence type="ECO:0000313" key="6">
    <source>
        <dbReference type="EMBL" id="DAD18419.1"/>
    </source>
</evidence>
<dbReference type="PANTHER" id="PTHR31251">
    <property type="entry name" value="SQUAMOSA PROMOTER-BINDING-LIKE PROTEIN 4"/>
    <property type="match status" value="1"/>
</dbReference>
<keyword evidence="2 4" id="KW-0863">Zinc-finger</keyword>
<reference evidence="6 7" key="1">
    <citation type="journal article" date="2020" name="Mol. Biol. Evol.">
        <title>Distinct Expression and Methylation Patterns for Genes with Different Fates following a Single Whole-Genome Duplication in Flowering Plants.</title>
        <authorList>
            <person name="Shi T."/>
            <person name="Rahmani R.S."/>
            <person name="Gugger P.F."/>
            <person name="Wang M."/>
            <person name="Li H."/>
            <person name="Zhang Y."/>
            <person name="Li Z."/>
            <person name="Wang Q."/>
            <person name="Van de Peer Y."/>
            <person name="Marchal K."/>
            <person name="Chen J."/>
        </authorList>
    </citation>
    <scope>NUCLEOTIDE SEQUENCE [LARGE SCALE GENOMIC DNA]</scope>
    <source>
        <tissue evidence="6">Leaf</tissue>
    </source>
</reference>
<dbReference type="Pfam" id="PF03110">
    <property type="entry name" value="SBP"/>
    <property type="match status" value="1"/>
</dbReference>
<proteinExistence type="predicted"/>
<evidence type="ECO:0000256" key="4">
    <source>
        <dbReference type="PROSITE-ProRule" id="PRU00470"/>
    </source>
</evidence>
<feature type="domain" description="SBP-type" evidence="5">
    <location>
        <begin position="1"/>
        <end position="41"/>
    </location>
</feature>
<dbReference type="EMBL" id="DUZY01000001">
    <property type="protein sequence ID" value="DAD18419.1"/>
    <property type="molecule type" value="Genomic_DNA"/>
</dbReference>
<keyword evidence="7" id="KW-1185">Reference proteome</keyword>
<dbReference type="SUPFAM" id="SSF103612">
    <property type="entry name" value="SBT domain"/>
    <property type="match status" value="1"/>
</dbReference>
<dbReference type="AlphaFoldDB" id="A0A822XHA6"/>
<keyword evidence="3" id="KW-0862">Zinc</keyword>
<dbReference type="Proteomes" id="UP000607653">
    <property type="component" value="Unassembled WGS sequence"/>
</dbReference>
<dbReference type="PROSITE" id="PS51141">
    <property type="entry name" value="ZF_SBP"/>
    <property type="match status" value="1"/>
</dbReference>
<dbReference type="GO" id="GO:0003677">
    <property type="term" value="F:DNA binding"/>
    <property type="evidence" value="ECO:0007669"/>
    <property type="project" value="InterPro"/>
</dbReference>
<evidence type="ECO:0000256" key="2">
    <source>
        <dbReference type="ARBA" id="ARBA00022771"/>
    </source>
</evidence>
<dbReference type="GO" id="GO:0008270">
    <property type="term" value="F:zinc ion binding"/>
    <property type="evidence" value="ECO:0007669"/>
    <property type="project" value="UniProtKB-KW"/>
</dbReference>
<comment type="caution">
    <text evidence="6">The sequence shown here is derived from an EMBL/GenBank/DDBJ whole genome shotgun (WGS) entry which is preliminary data.</text>
</comment>
<evidence type="ECO:0000256" key="3">
    <source>
        <dbReference type="ARBA" id="ARBA00022833"/>
    </source>
</evidence>
<protein>
    <recommendedName>
        <fullName evidence="5">SBP-type domain-containing protein</fullName>
    </recommendedName>
</protein>
<dbReference type="InterPro" id="IPR044817">
    <property type="entry name" value="SBP-like"/>
</dbReference>
<keyword evidence="1" id="KW-0479">Metal-binding</keyword>
<dbReference type="InterPro" id="IPR004333">
    <property type="entry name" value="SBP_dom"/>
</dbReference>
<sequence>MLIVFNLLRKLNQFHVLQEFDEGKRSCRRRLACHNRRRWKTHPDAAANGSSLSDDRASSYLLISLLRILSNMHCKHLLCNICNLH</sequence>
<organism evidence="6 7">
    <name type="scientific">Nelumbo nucifera</name>
    <name type="common">Sacred lotus</name>
    <dbReference type="NCBI Taxonomy" id="4432"/>
    <lineage>
        <taxon>Eukaryota</taxon>
        <taxon>Viridiplantae</taxon>
        <taxon>Streptophyta</taxon>
        <taxon>Embryophyta</taxon>
        <taxon>Tracheophyta</taxon>
        <taxon>Spermatophyta</taxon>
        <taxon>Magnoliopsida</taxon>
        <taxon>Proteales</taxon>
        <taxon>Nelumbonaceae</taxon>
        <taxon>Nelumbo</taxon>
    </lineage>
</organism>
<accession>A0A822XHA6</accession>
<gene>
    <name evidence="6" type="ORF">HUJ06_019882</name>
</gene>
<dbReference type="InterPro" id="IPR036893">
    <property type="entry name" value="SBP_sf"/>
</dbReference>
<name>A0A822XHA6_NELNU</name>
<evidence type="ECO:0000259" key="5">
    <source>
        <dbReference type="PROSITE" id="PS51141"/>
    </source>
</evidence>
<dbReference type="PANTHER" id="PTHR31251:SF86">
    <property type="entry name" value="SQUAMOSA PROMOTER-BINDING-LIKE PROTEIN 1"/>
    <property type="match status" value="1"/>
</dbReference>
<evidence type="ECO:0000256" key="1">
    <source>
        <dbReference type="ARBA" id="ARBA00022723"/>
    </source>
</evidence>
<dbReference type="GO" id="GO:0005634">
    <property type="term" value="C:nucleus"/>
    <property type="evidence" value="ECO:0007669"/>
    <property type="project" value="InterPro"/>
</dbReference>